<protein>
    <submittedName>
        <fullName evidence="2">Uncharacterized protein</fullName>
    </submittedName>
</protein>
<keyword evidence="3" id="KW-1185">Reference proteome</keyword>
<evidence type="ECO:0000313" key="2">
    <source>
        <dbReference type="EMBL" id="QTA84930.1"/>
    </source>
</evidence>
<feature type="compositionally biased region" description="Acidic residues" evidence="1">
    <location>
        <begin position="36"/>
        <end position="45"/>
    </location>
</feature>
<dbReference type="KEGG" id="dmm:dnm_009330"/>
<organism evidence="2 3">
    <name type="scientific">Desulfonema magnum</name>
    <dbReference type="NCBI Taxonomy" id="45655"/>
    <lineage>
        <taxon>Bacteria</taxon>
        <taxon>Pseudomonadati</taxon>
        <taxon>Thermodesulfobacteriota</taxon>
        <taxon>Desulfobacteria</taxon>
        <taxon>Desulfobacterales</taxon>
        <taxon>Desulfococcaceae</taxon>
        <taxon>Desulfonema</taxon>
    </lineage>
</organism>
<sequence>MLNFFPWEYYRELAAHCYDALYDFNRSASGIPDRTDESEESEEEAELRLLSGRATVNN</sequence>
<evidence type="ECO:0000256" key="1">
    <source>
        <dbReference type="SAM" id="MobiDB-lite"/>
    </source>
</evidence>
<dbReference type="Proteomes" id="UP000663722">
    <property type="component" value="Chromosome"/>
</dbReference>
<proteinExistence type="predicted"/>
<dbReference type="EMBL" id="CP061800">
    <property type="protein sequence ID" value="QTA84930.1"/>
    <property type="molecule type" value="Genomic_DNA"/>
</dbReference>
<feature type="region of interest" description="Disordered" evidence="1">
    <location>
        <begin position="29"/>
        <end position="58"/>
    </location>
</feature>
<evidence type="ECO:0000313" key="3">
    <source>
        <dbReference type="Proteomes" id="UP000663722"/>
    </source>
</evidence>
<dbReference type="RefSeq" id="WP_207681204.1">
    <property type="nucleotide sequence ID" value="NZ_CP061800.1"/>
</dbReference>
<name>A0A975GKV0_9BACT</name>
<gene>
    <name evidence="2" type="ORF">dnm_009330</name>
</gene>
<dbReference type="AlphaFoldDB" id="A0A975GKV0"/>
<accession>A0A975GKV0</accession>
<reference evidence="2" key="1">
    <citation type="journal article" date="2021" name="Microb. Physiol.">
        <title>Proteogenomic Insights into the Physiology of Marine, Sulfate-Reducing, Filamentous Desulfonema limicola and Desulfonema magnum.</title>
        <authorList>
            <person name="Schnaars V."/>
            <person name="Wohlbrand L."/>
            <person name="Scheve S."/>
            <person name="Hinrichs C."/>
            <person name="Reinhardt R."/>
            <person name="Rabus R."/>
        </authorList>
    </citation>
    <scope>NUCLEOTIDE SEQUENCE</scope>
    <source>
        <strain evidence="2">4be13</strain>
    </source>
</reference>